<dbReference type="GO" id="GO:0016726">
    <property type="term" value="F:oxidoreductase activity, acting on CH or CH2 groups, NAD or NADP as acceptor"/>
    <property type="evidence" value="ECO:0007669"/>
    <property type="project" value="UniProtKB-UniRule"/>
</dbReference>
<dbReference type="PANTHER" id="PTHR20836">
    <property type="entry name" value="DIHYDRODIPICOLINATE REDUCTASE"/>
    <property type="match status" value="1"/>
</dbReference>
<dbReference type="InterPro" id="IPR000846">
    <property type="entry name" value="DapB_N"/>
</dbReference>
<feature type="domain" description="Dihydrodipicolinate reductase C-terminal" evidence="14">
    <location>
        <begin position="108"/>
        <end position="241"/>
    </location>
</feature>
<evidence type="ECO:0000256" key="7">
    <source>
        <dbReference type="ARBA" id="ARBA00023154"/>
    </source>
</evidence>
<dbReference type="InterPro" id="IPR023940">
    <property type="entry name" value="DHDPR_bac"/>
</dbReference>
<feature type="domain" description="Dihydrodipicolinate reductase N-terminal" evidence="13">
    <location>
        <begin position="1"/>
        <end position="105"/>
    </location>
</feature>
<comment type="subunit">
    <text evidence="12">Homotetramer.</text>
</comment>
<dbReference type="UniPathway" id="UPA00034">
    <property type="reaction ID" value="UER00018"/>
</dbReference>
<evidence type="ECO:0000259" key="13">
    <source>
        <dbReference type="Pfam" id="PF01113"/>
    </source>
</evidence>
<evidence type="ECO:0000256" key="1">
    <source>
        <dbReference type="ARBA" id="ARBA00006642"/>
    </source>
</evidence>
<keyword evidence="3 12" id="KW-0521">NADP</keyword>
<comment type="caution">
    <text evidence="12">Was originally thought to be a dihydrodipicolinate reductase (DHDPR), catalyzing the conversion of dihydrodipicolinate to tetrahydrodipicolinate. However, it was shown in E.coli that the substrate of the enzymatic reaction is not dihydrodipicolinate (DHDP) but in fact (2S,4S)-4-hydroxy-2,3,4,5-tetrahydrodipicolinic acid (HTPA), the product released by the DapA-catalyzed reaction.</text>
</comment>
<dbReference type="Gene3D" id="3.30.360.10">
    <property type="entry name" value="Dihydrodipicolinate Reductase, domain 2"/>
    <property type="match status" value="1"/>
</dbReference>
<dbReference type="Pfam" id="PF05173">
    <property type="entry name" value="DapB_C"/>
    <property type="match status" value="1"/>
</dbReference>
<dbReference type="GO" id="GO:0051287">
    <property type="term" value="F:NAD binding"/>
    <property type="evidence" value="ECO:0007669"/>
    <property type="project" value="UniProtKB-UniRule"/>
</dbReference>
<feature type="binding site" evidence="12">
    <location>
        <begin position="77"/>
        <end position="79"/>
    </location>
    <ligand>
        <name>NAD(+)</name>
        <dbReference type="ChEBI" id="CHEBI:57540"/>
    </ligand>
</feature>
<evidence type="ECO:0000256" key="3">
    <source>
        <dbReference type="ARBA" id="ARBA00022857"/>
    </source>
</evidence>
<evidence type="ECO:0000256" key="2">
    <source>
        <dbReference type="ARBA" id="ARBA00022605"/>
    </source>
</evidence>
<keyword evidence="4 12" id="KW-0220">Diaminopimelate biosynthesis</keyword>
<comment type="subcellular location">
    <subcellularLocation>
        <location evidence="12">Cytoplasm</location>
    </subcellularLocation>
</comment>
<evidence type="ECO:0000256" key="4">
    <source>
        <dbReference type="ARBA" id="ARBA00022915"/>
    </source>
</evidence>
<dbReference type="OrthoDB" id="9790352at2"/>
<dbReference type="GO" id="GO:0050661">
    <property type="term" value="F:NADP binding"/>
    <property type="evidence" value="ECO:0007669"/>
    <property type="project" value="UniProtKB-UniRule"/>
</dbReference>
<evidence type="ECO:0000256" key="12">
    <source>
        <dbReference type="HAMAP-Rule" id="MF_00102"/>
    </source>
</evidence>
<dbReference type="PIRSF" id="PIRSF000161">
    <property type="entry name" value="DHPR"/>
    <property type="match status" value="1"/>
</dbReference>
<gene>
    <name evidence="12" type="primary">dapB</name>
    <name evidence="15" type="ORF">BSZ36_13845</name>
</gene>
<keyword evidence="5 12" id="KW-0560">Oxidoreductase</keyword>
<protein>
    <recommendedName>
        <fullName evidence="9 12">4-hydroxy-tetrahydrodipicolinate reductase</fullName>
        <shortName evidence="12">HTPA reductase</shortName>
        <ecNumber evidence="9 12">1.17.1.8</ecNumber>
    </recommendedName>
</protein>
<dbReference type="HAMAP" id="MF_00102">
    <property type="entry name" value="DapB"/>
    <property type="match status" value="1"/>
</dbReference>
<dbReference type="Gene3D" id="3.40.50.720">
    <property type="entry name" value="NAD(P)-binding Rossmann-like Domain"/>
    <property type="match status" value="1"/>
</dbReference>
<dbReference type="GO" id="GO:0009089">
    <property type="term" value="P:lysine biosynthetic process via diaminopimelate"/>
    <property type="evidence" value="ECO:0007669"/>
    <property type="project" value="UniProtKB-UniRule"/>
</dbReference>
<dbReference type="GO" id="GO:0019877">
    <property type="term" value="P:diaminopimelate biosynthetic process"/>
    <property type="evidence" value="ECO:0007669"/>
    <property type="project" value="UniProtKB-UniRule"/>
</dbReference>
<evidence type="ECO:0000259" key="14">
    <source>
        <dbReference type="Pfam" id="PF05173"/>
    </source>
</evidence>
<keyword evidence="16" id="KW-1185">Reference proteome</keyword>
<feature type="binding site" evidence="12">
    <location>
        <position position="40"/>
    </location>
    <ligand>
        <name>NADP(+)</name>
        <dbReference type="ChEBI" id="CHEBI:58349"/>
    </ligand>
</feature>
<evidence type="ECO:0000256" key="6">
    <source>
        <dbReference type="ARBA" id="ARBA00023027"/>
    </source>
</evidence>
<dbReference type="InParanoid" id="A0A259U1Z7"/>
<feature type="active site" description="Proton donor/acceptor" evidence="12">
    <location>
        <position position="137"/>
    </location>
</feature>
<dbReference type="InterPro" id="IPR036291">
    <property type="entry name" value="NAD(P)-bd_dom_sf"/>
</dbReference>
<reference evidence="15 16" key="1">
    <citation type="submission" date="2016-11" db="EMBL/GenBank/DDBJ databases">
        <title>Study of marine rhodopsin-containing bacteria.</title>
        <authorList>
            <person name="Yoshizawa S."/>
            <person name="Kumagai Y."/>
            <person name="Kogure K."/>
        </authorList>
    </citation>
    <scope>NUCLEOTIDE SEQUENCE [LARGE SCALE GENOMIC DNA]</scope>
    <source>
        <strain evidence="15 16">SG-29</strain>
    </source>
</reference>
<dbReference type="EMBL" id="MQWB01000001">
    <property type="protein sequence ID" value="OZC03970.1"/>
    <property type="molecule type" value="Genomic_DNA"/>
</dbReference>
<dbReference type="FunCoup" id="A0A259U1Z7">
    <property type="interactions" value="455"/>
</dbReference>
<dbReference type="InterPro" id="IPR022663">
    <property type="entry name" value="DapB_C"/>
</dbReference>
<dbReference type="NCBIfam" id="TIGR00036">
    <property type="entry name" value="dapB"/>
    <property type="match status" value="1"/>
</dbReference>
<proteinExistence type="inferred from homology"/>
<comment type="similarity">
    <text evidence="1 12">Belongs to the DapB family.</text>
</comment>
<keyword evidence="7 12" id="KW-0457">Lysine biosynthesis</keyword>
<evidence type="ECO:0000313" key="15">
    <source>
        <dbReference type="EMBL" id="OZC03970.1"/>
    </source>
</evidence>
<dbReference type="Proteomes" id="UP000216446">
    <property type="component" value="Unassembled WGS sequence"/>
</dbReference>
<dbReference type="CDD" id="cd02274">
    <property type="entry name" value="DHDPR_N"/>
    <property type="match status" value="1"/>
</dbReference>
<comment type="pathway">
    <text evidence="8 12">Amino-acid biosynthesis; L-lysine biosynthesis via DAP pathway; (S)-tetrahydrodipicolinate from L-aspartate: step 4/4.</text>
</comment>
<feature type="binding site" evidence="12">
    <location>
        <begin position="102"/>
        <end position="105"/>
    </location>
    <ligand>
        <name>NAD(+)</name>
        <dbReference type="ChEBI" id="CHEBI:57540"/>
    </ligand>
</feature>
<comment type="catalytic activity">
    <reaction evidence="10 12">
        <text>(S)-2,3,4,5-tetrahydrodipicolinate + NADP(+) + H2O = (2S,4S)-4-hydroxy-2,3,4,5-tetrahydrodipicolinate + NADPH + H(+)</text>
        <dbReference type="Rhea" id="RHEA:35331"/>
        <dbReference type="ChEBI" id="CHEBI:15377"/>
        <dbReference type="ChEBI" id="CHEBI:15378"/>
        <dbReference type="ChEBI" id="CHEBI:16845"/>
        <dbReference type="ChEBI" id="CHEBI:57783"/>
        <dbReference type="ChEBI" id="CHEBI:58349"/>
        <dbReference type="ChEBI" id="CHEBI:67139"/>
        <dbReference type="EC" id="1.17.1.8"/>
    </reaction>
</comment>
<keyword evidence="2 12" id="KW-0028">Amino-acid biosynthesis</keyword>
<evidence type="ECO:0000256" key="9">
    <source>
        <dbReference type="ARBA" id="ARBA00038983"/>
    </source>
</evidence>
<sequence>MKLALVGTGRMGQAVEAVALERGHEIVSRFDEARPLLDSRDPETLHGAEVCIDFTAPDLALDHLHQYAFWGADAVVGTTGWYDDLPKVEEWVEEGQNGVLYAPNFSLGVALVVRALQGMLPLLDELDDYDAWVHELHHTGKVDSPSGTALHLANTLLAGLSRKTRVEPETQHGAISPEALHVSSTRAGHIFGEHTVGLDSAVDQITVTHRAKDRRAFASGAVRAAEWVRGKTGLFTLDDMLEDWGPVGSRQ</sequence>
<dbReference type="EC" id="1.17.1.8" evidence="9 12"/>
<dbReference type="PANTHER" id="PTHR20836:SF0">
    <property type="entry name" value="4-HYDROXY-TETRAHYDRODIPICOLINATE REDUCTASE 1, CHLOROPLASTIC-RELATED"/>
    <property type="match status" value="1"/>
</dbReference>
<keyword evidence="6 12" id="KW-0520">NAD</keyword>
<feature type="binding site" evidence="12">
    <location>
        <position position="138"/>
    </location>
    <ligand>
        <name>(S)-2,3,4,5-tetrahydrodipicolinate</name>
        <dbReference type="ChEBI" id="CHEBI:16845"/>
    </ligand>
</feature>
<feature type="active site" description="Proton donor" evidence="12">
    <location>
        <position position="141"/>
    </location>
</feature>
<comment type="catalytic activity">
    <reaction evidence="11 12">
        <text>(S)-2,3,4,5-tetrahydrodipicolinate + NAD(+) + H2O = (2S,4S)-4-hydroxy-2,3,4,5-tetrahydrodipicolinate + NADH + H(+)</text>
        <dbReference type="Rhea" id="RHEA:35323"/>
        <dbReference type="ChEBI" id="CHEBI:15377"/>
        <dbReference type="ChEBI" id="CHEBI:15378"/>
        <dbReference type="ChEBI" id="CHEBI:16845"/>
        <dbReference type="ChEBI" id="CHEBI:57540"/>
        <dbReference type="ChEBI" id="CHEBI:57945"/>
        <dbReference type="ChEBI" id="CHEBI:67139"/>
        <dbReference type="EC" id="1.17.1.8"/>
    </reaction>
</comment>
<dbReference type="SUPFAM" id="SSF51735">
    <property type="entry name" value="NAD(P)-binding Rossmann-fold domains"/>
    <property type="match status" value="1"/>
</dbReference>
<evidence type="ECO:0000256" key="5">
    <source>
        <dbReference type="ARBA" id="ARBA00023002"/>
    </source>
</evidence>
<comment type="caution">
    <text evidence="15">The sequence shown here is derived from an EMBL/GenBank/DDBJ whole genome shotgun (WGS) entry which is preliminary data.</text>
</comment>
<dbReference type="Pfam" id="PF01113">
    <property type="entry name" value="DapB_N"/>
    <property type="match status" value="1"/>
</dbReference>
<comment type="function">
    <text evidence="12">Catalyzes the conversion of 4-hydroxy-tetrahydrodipicolinate (HTPA) to tetrahydrodipicolinate.</text>
</comment>
<dbReference type="GO" id="GO:0005829">
    <property type="term" value="C:cytosol"/>
    <property type="evidence" value="ECO:0007669"/>
    <property type="project" value="TreeGrafter"/>
</dbReference>
<feature type="binding site" evidence="12">
    <location>
        <begin position="147"/>
        <end position="148"/>
    </location>
    <ligand>
        <name>(S)-2,3,4,5-tetrahydrodipicolinate</name>
        <dbReference type="ChEBI" id="CHEBI:16845"/>
    </ligand>
</feature>
<name>A0A259U1Z7_9BACT</name>
<evidence type="ECO:0000313" key="16">
    <source>
        <dbReference type="Proteomes" id="UP000216446"/>
    </source>
</evidence>
<dbReference type="SUPFAM" id="SSF55347">
    <property type="entry name" value="Glyceraldehyde-3-phosphate dehydrogenase-like, C-terminal domain"/>
    <property type="match status" value="1"/>
</dbReference>
<keyword evidence="12" id="KW-0963">Cytoplasm</keyword>
<evidence type="ECO:0000256" key="8">
    <source>
        <dbReference type="ARBA" id="ARBA00037922"/>
    </source>
</evidence>
<organism evidence="15 16">
    <name type="scientific">Rubricoccus marinus</name>
    <dbReference type="NCBI Taxonomy" id="716817"/>
    <lineage>
        <taxon>Bacteria</taxon>
        <taxon>Pseudomonadati</taxon>
        <taxon>Rhodothermota</taxon>
        <taxon>Rhodothermia</taxon>
        <taxon>Rhodothermales</taxon>
        <taxon>Rubricoccaceae</taxon>
        <taxon>Rubricoccus</taxon>
    </lineage>
</organism>
<dbReference type="GO" id="GO:0008839">
    <property type="term" value="F:4-hydroxy-tetrahydrodipicolinate reductase"/>
    <property type="evidence" value="ECO:0007669"/>
    <property type="project" value="UniProtKB-UniRule"/>
</dbReference>
<dbReference type="RefSeq" id="WP_094549932.1">
    <property type="nucleotide sequence ID" value="NZ_MQWB01000001.1"/>
</dbReference>
<comment type="caution">
    <text evidence="12">Lacks conserved residue(s) required for the propagation of feature annotation.</text>
</comment>
<dbReference type="AlphaFoldDB" id="A0A259U1Z7"/>
<evidence type="ECO:0000256" key="10">
    <source>
        <dbReference type="ARBA" id="ARBA00049080"/>
    </source>
</evidence>
<evidence type="ECO:0000256" key="11">
    <source>
        <dbReference type="ARBA" id="ARBA00049396"/>
    </source>
</evidence>
<accession>A0A259U1Z7</accession>